<protein>
    <submittedName>
        <fullName evidence="3">Haloacid dehalogenase-like sugar phosphatase</fullName>
        <ecNumber evidence="3">3.-.-.-</ecNumber>
    </submittedName>
</protein>
<dbReference type="Pfam" id="PF08282">
    <property type="entry name" value="Hydrolase_3"/>
    <property type="match status" value="1"/>
</dbReference>
<dbReference type="Gene3D" id="3.40.50.1000">
    <property type="entry name" value="HAD superfamily/HAD-like"/>
    <property type="match status" value="1"/>
</dbReference>
<dbReference type="OrthoDB" id="9781413at2"/>
<dbReference type="InterPro" id="IPR023214">
    <property type="entry name" value="HAD_sf"/>
</dbReference>
<dbReference type="PROSITE" id="PS01228">
    <property type="entry name" value="COF_1"/>
    <property type="match status" value="1"/>
</dbReference>
<dbReference type="PANTHER" id="PTHR10000:SF8">
    <property type="entry name" value="HAD SUPERFAMILY HYDROLASE-LIKE, TYPE 3"/>
    <property type="match status" value="1"/>
</dbReference>
<dbReference type="GO" id="GO:0000287">
    <property type="term" value="F:magnesium ion binding"/>
    <property type="evidence" value="ECO:0007669"/>
    <property type="project" value="TreeGrafter"/>
</dbReference>
<reference evidence="3 4" key="1">
    <citation type="submission" date="2016-04" db="EMBL/GenBank/DDBJ databases">
        <title>ATOL: Assembling a taxonomically balanced genome-scale reconstruction of the evolutionary history of the Enterobacteriaceae.</title>
        <authorList>
            <person name="Plunkett G.III."/>
            <person name="Neeno-Eckwall E.C."/>
            <person name="Glasner J.D."/>
            <person name="Perna N.T."/>
        </authorList>
    </citation>
    <scope>NUCLEOTIDE SEQUENCE [LARGE SCALE GENOMIC DNA]</scope>
    <source>
        <strain evidence="3 4">ATCC 19692</strain>
    </source>
</reference>
<dbReference type="PROSITE" id="PS01229">
    <property type="entry name" value="COF_2"/>
    <property type="match status" value="1"/>
</dbReference>
<dbReference type="EMBL" id="LXEN01000016">
    <property type="protein sequence ID" value="OAT37281.1"/>
    <property type="molecule type" value="Genomic_DNA"/>
</dbReference>
<dbReference type="CDD" id="cd07516">
    <property type="entry name" value="HAD_Pase"/>
    <property type="match status" value="1"/>
</dbReference>
<keyword evidence="2 3" id="KW-0378">Hydrolase</keyword>
<comment type="caution">
    <text evidence="3">The sequence shown here is derived from an EMBL/GenBank/DDBJ whole genome shotgun (WGS) entry which is preliminary data.</text>
</comment>
<dbReference type="NCBIfam" id="TIGR01484">
    <property type="entry name" value="HAD-SF-IIB"/>
    <property type="match status" value="1"/>
</dbReference>
<dbReference type="SFLD" id="SFLDG01144">
    <property type="entry name" value="C2.B.4:_PGP_Like"/>
    <property type="match status" value="1"/>
</dbReference>
<dbReference type="Proteomes" id="UP000094023">
    <property type="component" value="Unassembled WGS sequence"/>
</dbReference>
<evidence type="ECO:0000256" key="2">
    <source>
        <dbReference type="ARBA" id="ARBA00022801"/>
    </source>
</evidence>
<organism evidence="3 4">
    <name type="scientific">Proteus myxofaciens ATCC 19692</name>
    <dbReference type="NCBI Taxonomy" id="1354337"/>
    <lineage>
        <taxon>Bacteria</taxon>
        <taxon>Pseudomonadati</taxon>
        <taxon>Pseudomonadota</taxon>
        <taxon>Gammaproteobacteria</taxon>
        <taxon>Enterobacterales</taxon>
        <taxon>Morganellaceae</taxon>
        <taxon>Proteus</taxon>
    </lineage>
</organism>
<sequence>MSIKLVAIDLDGTLLNNQHKITQEVKDAIQRTKESGTQILLASGRSFNGISPYLKELGLDTSDNFCISNNGSQIHQADSGEVIIEDLLNFEDYLYFENLSREIGVHFHALSDNKIYTTNRHISHFTCREAFLTWTPLYYRPLNEMQNDMRFSKFMIVDTPTVLDNAMQYLPANIYEQYSILRSAPYFIEILNTDVNKGNAVKKIAEHLKITPEKIMCIGDQDNDLAMLKYAGLSVAMENAPEAIKKIAKFVTLSNEEHGVAAALNKFI</sequence>
<dbReference type="RefSeq" id="WP_066746320.1">
    <property type="nucleotide sequence ID" value="NZ_LXEN01000016.1"/>
</dbReference>
<keyword evidence="4" id="KW-1185">Reference proteome</keyword>
<dbReference type="InterPro" id="IPR000150">
    <property type="entry name" value="Cof"/>
</dbReference>
<dbReference type="PATRIC" id="fig|1354337.4.peg.438"/>
<name>A0A198GM70_9GAMM</name>
<evidence type="ECO:0000313" key="4">
    <source>
        <dbReference type="Proteomes" id="UP000094023"/>
    </source>
</evidence>
<proteinExistence type="predicted"/>
<dbReference type="PANTHER" id="PTHR10000">
    <property type="entry name" value="PHOSPHOSERINE PHOSPHATASE"/>
    <property type="match status" value="1"/>
</dbReference>
<evidence type="ECO:0000256" key="1">
    <source>
        <dbReference type="ARBA" id="ARBA00022723"/>
    </source>
</evidence>
<dbReference type="SFLD" id="SFLDG01140">
    <property type="entry name" value="C2.B:_Phosphomannomutase_and_P"/>
    <property type="match status" value="1"/>
</dbReference>
<dbReference type="SUPFAM" id="SSF56784">
    <property type="entry name" value="HAD-like"/>
    <property type="match status" value="1"/>
</dbReference>
<dbReference type="SFLD" id="SFLDS00003">
    <property type="entry name" value="Haloacid_Dehalogenase"/>
    <property type="match status" value="1"/>
</dbReference>
<dbReference type="AlphaFoldDB" id="A0A198GM70"/>
<accession>A0A198GM70</accession>
<dbReference type="NCBIfam" id="NF007806">
    <property type="entry name" value="PRK10513.1"/>
    <property type="match status" value="1"/>
</dbReference>
<keyword evidence="1" id="KW-0479">Metal-binding</keyword>
<dbReference type="InterPro" id="IPR006379">
    <property type="entry name" value="HAD-SF_hydro_IIB"/>
</dbReference>
<dbReference type="STRING" id="1354337.M983_0424"/>
<dbReference type="GO" id="GO:0016791">
    <property type="term" value="F:phosphatase activity"/>
    <property type="evidence" value="ECO:0007669"/>
    <property type="project" value="TreeGrafter"/>
</dbReference>
<dbReference type="GO" id="GO:0005829">
    <property type="term" value="C:cytosol"/>
    <property type="evidence" value="ECO:0007669"/>
    <property type="project" value="TreeGrafter"/>
</dbReference>
<dbReference type="EC" id="3.-.-.-" evidence="3"/>
<dbReference type="InterPro" id="IPR036412">
    <property type="entry name" value="HAD-like_sf"/>
</dbReference>
<dbReference type="Gene3D" id="3.30.1240.10">
    <property type="match status" value="1"/>
</dbReference>
<gene>
    <name evidence="3" type="ORF">M983_0424</name>
</gene>
<evidence type="ECO:0000313" key="3">
    <source>
        <dbReference type="EMBL" id="OAT37281.1"/>
    </source>
</evidence>
<dbReference type="NCBIfam" id="TIGR00099">
    <property type="entry name" value="Cof-subfamily"/>
    <property type="match status" value="1"/>
</dbReference>